<dbReference type="InterPro" id="IPR004300">
    <property type="entry name" value="Glyco_hydro_57_N"/>
</dbReference>
<dbReference type="InterPro" id="IPR015178">
    <property type="entry name" value="A-amylase/a-glucTrfase_central"/>
</dbReference>
<evidence type="ECO:0000313" key="7">
    <source>
        <dbReference type="Proteomes" id="UP000265882"/>
    </source>
</evidence>
<keyword evidence="2" id="KW-0119">Carbohydrate metabolism</keyword>
<dbReference type="GO" id="GO:0030246">
    <property type="term" value="F:carbohydrate binding"/>
    <property type="evidence" value="ECO:0007669"/>
    <property type="project" value="InterPro"/>
</dbReference>
<evidence type="ECO:0000259" key="5">
    <source>
        <dbReference type="Pfam" id="PF09095"/>
    </source>
</evidence>
<dbReference type="Pfam" id="PF09095">
    <property type="entry name" value="AmyA-gluTrfs_C"/>
    <property type="match status" value="1"/>
</dbReference>
<dbReference type="PANTHER" id="PTHR36306">
    <property type="entry name" value="ALPHA-AMYLASE-RELATED-RELATED"/>
    <property type="match status" value="1"/>
</dbReference>
<sequence>MEAGISLMFGIHSHQPIGNFDHVFRKAFQRCYHPFLRALSEHPGIRSSLHFSGCLLEWIEANEPAYIDLIARMAERGQIELLSGGFYEPILPVIPLQDAIGQIRMMNDYIRRRFGQRARGLWLAERVWEPHLPSVIAEAGLDYTLLDDTHFIYAGLRPEHLFGYYFVENSGAKTAVFPIDKTLRYYIPFKLPEDTISHLRRLCLEGAPKGITYGDDAEKFGVWPETYKWVYEEKYLERLFSQIEENADWIKMPTFSEFIDSSAPAGRVYLPAASYEEMMEWSMPVEAGIRYQEMVERLKKEGSYPAYRPFIRGGFWRNYLVKYPEANRMHKKMIVVSRKVNRLTGKRAAEAKRELWRGQCNCPYWHGLFGGLYLNYLRHANYHHLLQAERIAENPGDDSDVQFERIDYDCDGFKELLITNPGYAVYISPAYGGSVAEIDYRPKFFNVTDVMSRHPEAYHRKIVGAPSAESGSGAVRSIHDLVRAKERGLETLLHYDVYDRRNFQDHFLHPETGIADFAGAAYREEGDFIDQPYEFAGKRSLQKKLALTFKRNGRLLRSNGRIQLSVEKRYTISSEAGIETEYLIRCGEIPAGRTTFAVEMNLTLLAGDADDRYYEVAGRRIGSNRMNSTNELDDVPAVKMVDRWMGVIIILEFKPAADVWWFPIETVSQSEAGFERTYQGSCIVAVWPLTLEAGHEVERAVNLRVEEV</sequence>
<dbReference type="SUPFAM" id="SSF88713">
    <property type="entry name" value="Glycoside hydrolase/deacetylase"/>
    <property type="match status" value="1"/>
</dbReference>
<dbReference type="Proteomes" id="UP000265882">
    <property type="component" value="Unassembled WGS sequence"/>
</dbReference>
<comment type="similarity">
    <text evidence="1">Belongs to the glycosyl hydrolase 57 family.</text>
</comment>
<dbReference type="SUPFAM" id="SSF74650">
    <property type="entry name" value="Galactose mutarotase-like"/>
    <property type="match status" value="1"/>
</dbReference>
<evidence type="ECO:0000256" key="1">
    <source>
        <dbReference type="ARBA" id="ARBA00006821"/>
    </source>
</evidence>
<dbReference type="Gene3D" id="2.70.98.10">
    <property type="match status" value="1"/>
</dbReference>
<evidence type="ECO:0000313" key="6">
    <source>
        <dbReference type="EMBL" id="RJP22851.1"/>
    </source>
</evidence>
<gene>
    <name evidence="6" type="ORF">C4520_07445</name>
</gene>
<reference evidence="6 7" key="1">
    <citation type="journal article" date="2017" name="ISME J.">
        <title>Energy and carbon metabolisms in a deep terrestrial subsurface fluid microbial community.</title>
        <authorList>
            <person name="Momper L."/>
            <person name="Jungbluth S.P."/>
            <person name="Lee M.D."/>
            <person name="Amend J.P."/>
        </authorList>
    </citation>
    <scope>NUCLEOTIDE SEQUENCE [LARGE SCALE GENOMIC DNA]</scope>
    <source>
        <strain evidence="6">SURF_5</strain>
    </source>
</reference>
<evidence type="ECO:0000256" key="2">
    <source>
        <dbReference type="ARBA" id="ARBA00023277"/>
    </source>
</evidence>
<evidence type="ECO:0000259" key="3">
    <source>
        <dbReference type="Pfam" id="PF03065"/>
    </source>
</evidence>
<dbReference type="AlphaFoldDB" id="A0A3A4P4Q5"/>
<dbReference type="InterPro" id="IPR014718">
    <property type="entry name" value="GH-type_carb-bd"/>
</dbReference>
<dbReference type="GO" id="GO:0003824">
    <property type="term" value="F:catalytic activity"/>
    <property type="evidence" value="ECO:0007669"/>
    <property type="project" value="InterPro"/>
</dbReference>
<dbReference type="Gene3D" id="3.20.110.20">
    <property type="match status" value="1"/>
</dbReference>
<dbReference type="SUPFAM" id="SSF88688">
    <property type="entry name" value="Families 57/38 glycoside transferase middle domain"/>
    <property type="match status" value="1"/>
</dbReference>
<organism evidence="6 7">
    <name type="scientific">Abyssobacteria bacterium (strain SURF_5)</name>
    <dbReference type="NCBI Taxonomy" id="2093360"/>
    <lineage>
        <taxon>Bacteria</taxon>
        <taxon>Pseudomonadati</taxon>
        <taxon>Candidatus Hydrogenedentota</taxon>
        <taxon>Candidatus Abyssobacteria</taxon>
    </lineage>
</organism>
<feature type="domain" description="Alpha-amylase/4-alpha-glucanotransferase C-terminal" evidence="5">
    <location>
        <begin position="407"/>
        <end position="696"/>
    </location>
</feature>
<dbReference type="InterPro" id="IPR011013">
    <property type="entry name" value="Gal_mutarotase_sf_dom"/>
</dbReference>
<accession>A0A3A4P4Q5</accession>
<dbReference type="InterPro" id="IPR015179">
    <property type="entry name" value="A-amylase/a-glucTrfase_C"/>
</dbReference>
<protein>
    <submittedName>
        <fullName evidence="6">DUF1926 domain-containing protein</fullName>
    </submittedName>
</protein>
<feature type="domain" description="Alpha-amylase/4-alpha-glucanotransferase central" evidence="4">
    <location>
        <begin position="314"/>
        <end position="391"/>
    </location>
</feature>
<dbReference type="GO" id="GO:0005975">
    <property type="term" value="P:carbohydrate metabolic process"/>
    <property type="evidence" value="ECO:0007669"/>
    <property type="project" value="InterPro"/>
</dbReference>
<dbReference type="InterPro" id="IPR052046">
    <property type="entry name" value="GH57_Enzymes"/>
</dbReference>
<feature type="domain" description="Glycoside hydrolase family 57 N-terminal" evidence="3">
    <location>
        <begin position="9"/>
        <end position="271"/>
    </location>
</feature>
<dbReference type="Pfam" id="PF03065">
    <property type="entry name" value="Glyco_hydro_57"/>
    <property type="match status" value="1"/>
</dbReference>
<evidence type="ECO:0000259" key="4">
    <source>
        <dbReference type="Pfam" id="PF09094"/>
    </source>
</evidence>
<dbReference type="PANTHER" id="PTHR36306:SF1">
    <property type="entry name" value="ALPHA-AMYLASE-RELATED"/>
    <property type="match status" value="1"/>
</dbReference>
<dbReference type="CDD" id="cd10793">
    <property type="entry name" value="GH57N_TLGT_like"/>
    <property type="match status" value="1"/>
</dbReference>
<dbReference type="InterPro" id="IPR028995">
    <property type="entry name" value="Glyco_hydro_57/38_cen_sf"/>
</dbReference>
<dbReference type="Pfam" id="PF09094">
    <property type="entry name" value="AmyA-A_glucT_m"/>
    <property type="match status" value="1"/>
</dbReference>
<comment type="caution">
    <text evidence="6">The sequence shown here is derived from an EMBL/GenBank/DDBJ whole genome shotgun (WGS) entry which is preliminary data.</text>
</comment>
<name>A0A3A4P4Q5_ABYX5</name>
<proteinExistence type="inferred from homology"/>
<dbReference type="InterPro" id="IPR011330">
    <property type="entry name" value="Glyco_hydro/deAcase_b/a-brl"/>
</dbReference>
<dbReference type="EMBL" id="QZKU01000053">
    <property type="protein sequence ID" value="RJP22851.1"/>
    <property type="molecule type" value="Genomic_DNA"/>
</dbReference>